<evidence type="ECO:0000313" key="5">
    <source>
        <dbReference type="Proteomes" id="UP000483820"/>
    </source>
</evidence>
<reference evidence="4 5" key="1">
    <citation type="submission" date="2019-12" db="EMBL/GenBank/DDBJ databases">
        <title>Chromosome-level assembly of the Caenorhabditis remanei genome.</title>
        <authorList>
            <person name="Teterina A.A."/>
            <person name="Willis J.H."/>
            <person name="Phillips P.C."/>
        </authorList>
    </citation>
    <scope>NUCLEOTIDE SEQUENCE [LARGE SCALE GENOMIC DNA]</scope>
    <source>
        <strain evidence="4 5">PX506</strain>
        <tissue evidence="4">Whole organism</tissue>
    </source>
</reference>
<dbReference type="RefSeq" id="XP_053582628.1">
    <property type="nucleotide sequence ID" value="XM_053733715.1"/>
</dbReference>
<accession>A0A6A5GG35</accession>
<dbReference type="EMBL" id="WUAV01000005">
    <property type="protein sequence ID" value="KAF1754094.1"/>
    <property type="molecule type" value="Genomic_DNA"/>
</dbReference>
<evidence type="ECO:0000313" key="3">
    <source>
        <dbReference type="EMBL" id="KAF1754094.1"/>
    </source>
</evidence>
<dbReference type="SUPFAM" id="SSF53098">
    <property type="entry name" value="Ribonuclease H-like"/>
    <property type="match status" value="1"/>
</dbReference>
<protein>
    <recommendedName>
        <fullName evidence="2">RNase H type-1 domain-containing protein</fullName>
    </recommendedName>
</protein>
<dbReference type="Pfam" id="PF00075">
    <property type="entry name" value="RNase_H"/>
    <property type="match status" value="1"/>
</dbReference>
<evidence type="ECO:0000256" key="1">
    <source>
        <dbReference type="ARBA" id="ARBA00005300"/>
    </source>
</evidence>
<dbReference type="GeneID" id="78776976"/>
<dbReference type="Gene3D" id="3.30.420.10">
    <property type="entry name" value="Ribonuclease H-like superfamily/Ribonuclease H"/>
    <property type="match status" value="1"/>
</dbReference>
<dbReference type="AlphaFoldDB" id="A0A6A5GG35"/>
<dbReference type="Proteomes" id="UP000483820">
    <property type="component" value="Chromosome V"/>
</dbReference>
<dbReference type="InterPro" id="IPR036397">
    <property type="entry name" value="RNaseH_sf"/>
</dbReference>
<dbReference type="GO" id="GO:0003676">
    <property type="term" value="F:nucleic acid binding"/>
    <property type="evidence" value="ECO:0007669"/>
    <property type="project" value="InterPro"/>
</dbReference>
<dbReference type="CTD" id="78776976"/>
<evidence type="ECO:0000313" key="4">
    <source>
        <dbReference type="EMBL" id="KAF1754100.1"/>
    </source>
</evidence>
<dbReference type="PANTHER" id="PTHR10642:SF29">
    <property type="entry name" value="RNASE H TYPE-1 DOMAIN-CONTAINING PROTEIN"/>
    <property type="match status" value="1"/>
</dbReference>
<sequence length="183" mass="20594">MTVTLLRGHITELLLTSLVPRYVEDIRVYTDECALRNGRSDAKGGWAVVFQNDRLFNATGFSVSGPQTNNHYELKAIEEVLKIVLSDGPAYNVTIVTDSHYAINSITMWRNNWIPNGWRTSNGTPVANEELIETIYSMIGDMQQIGGSVRFEYVVAHSGDWLNDRADRTAKDAADQNPLVPYW</sequence>
<dbReference type="CDD" id="cd09280">
    <property type="entry name" value="RNase_HI_eukaryote_like"/>
    <property type="match status" value="1"/>
</dbReference>
<dbReference type="PANTHER" id="PTHR10642">
    <property type="entry name" value="RIBONUCLEASE H1"/>
    <property type="match status" value="1"/>
</dbReference>
<comment type="caution">
    <text evidence="4">The sequence shown here is derived from an EMBL/GenBank/DDBJ whole genome shotgun (WGS) entry which is preliminary data.</text>
</comment>
<dbReference type="InterPro" id="IPR012337">
    <property type="entry name" value="RNaseH-like_sf"/>
</dbReference>
<dbReference type="InterPro" id="IPR002156">
    <property type="entry name" value="RNaseH_domain"/>
</dbReference>
<gene>
    <name evidence="3" type="ORF">GCK72_020652</name>
    <name evidence="4" type="ORF">GCK72_020658</name>
</gene>
<dbReference type="PROSITE" id="PS50879">
    <property type="entry name" value="RNASE_H_1"/>
    <property type="match status" value="1"/>
</dbReference>
<dbReference type="KEGG" id="crq:GCK72_020652"/>
<organism evidence="4 5">
    <name type="scientific">Caenorhabditis remanei</name>
    <name type="common">Caenorhabditis vulgaris</name>
    <dbReference type="NCBI Taxonomy" id="31234"/>
    <lineage>
        <taxon>Eukaryota</taxon>
        <taxon>Metazoa</taxon>
        <taxon>Ecdysozoa</taxon>
        <taxon>Nematoda</taxon>
        <taxon>Chromadorea</taxon>
        <taxon>Rhabditida</taxon>
        <taxon>Rhabditina</taxon>
        <taxon>Rhabditomorpha</taxon>
        <taxon>Rhabditoidea</taxon>
        <taxon>Rhabditidae</taxon>
        <taxon>Peloderinae</taxon>
        <taxon>Caenorhabditis</taxon>
    </lineage>
</organism>
<evidence type="ECO:0000259" key="2">
    <source>
        <dbReference type="PROSITE" id="PS50879"/>
    </source>
</evidence>
<name>A0A6A5GG35_CAERE</name>
<dbReference type="EMBL" id="WUAV01000005">
    <property type="protein sequence ID" value="KAF1754100.1"/>
    <property type="molecule type" value="Genomic_DNA"/>
</dbReference>
<comment type="similarity">
    <text evidence="1">Belongs to the RNase H family.</text>
</comment>
<dbReference type="GO" id="GO:0043137">
    <property type="term" value="P:DNA replication, removal of RNA primer"/>
    <property type="evidence" value="ECO:0007669"/>
    <property type="project" value="TreeGrafter"/>
</dbReference>
<proteinExistence type="inferred from homology"/>
<feature type="domain" description="RNase H type-1" evidence="2">
    <location>
        <begin position="22"/>
        <end position="175"/>
    </location>
</feature>
<dbReference type="GO" id="GO:0004523">
    <property type="term" value="F:RNA-DNA hybrid ribonuclease activity"/>
    <property type="evidence" value="ECO:0007669"/>
    <property type="project" value="InterPro"/>
</dbReference>
<dbReference type="InterPro" id="IPR050092">
    <property type="entry name" value="RNase_H"/>
</dbReference>